<dbReference type="AlphaFoldDB" id="A0AAD6Z6R0"/>
<proteinExistence type="predicted"/>
<evidence type="ECO:0000313" key="1">
    <source>
        <dbReference type="EMBL" id="KAJ7309137.1"/>
    </source>
</evidence>
<protein>
    <submittedName>
        <fullName evidence="1">Uncharacterized protein</fullName>
    </submittedName>
</protein>
<organism evidence="1 2">
    <name type="scientific">Mycena albidolilacea</name>
    <dbReference type="NCBI Taxonomy" id="1033008"/>
    <lineage>
        <taxon>Eukaryota</taxon>
        <taxon>Fungi</taxon>
        <taxon>Dikarya</taxon>
        <taxon>Basidiomycota</taxon>
        <taxon>Agaricomycotina</taxon>
        <taxon>Agaricomycetes</taxon>
        <taxon>Agaricomycetidae</taxon>
        <taxon>Agaricales</taxon>
        <taxon>Marasmiineae</taxon>
        <taxon>Mycenaceae</taxon>
        <taxon>Mycena</taxon>
    </lineage>
</organism>
<dbReference type="Proteomes" id="UP001218218">
    <property type="component" value="Unassembled WGS sequence"/>
</dbReference>
<evidence type="ECO:0000313" key="2">
    <source>
        <dbReference type="Proteomes" id="UP001218218"/>
    </source>
</evidence>
<gene>
    <name evidence="1" type="ORF">DFH08DRAFT_974880</name>
</gene>
<sequence>MLLKVASSSRATTHYSTRSRLLLLVTLPPRAARQLAISKQYSPIPFRVCSSSPSCAHPAFFKEETYMPSGYVLVLPPAFLLFIFMRRGGGLPEGKGHTLAILSAPHRLLRPITLL</sequence>
<dbReference type="EMBL" id="JARIHO010000083">
    <property type="protein sequence ID" value="KAJ7309137.1"/>
    <property type="molecule type" value="Genomic_DNA"/>
</dbReference>
<comment type="caution">
    <text evidence="1">The sequence shown here is derived from an EMBL/GenBank/DDBJ whole genome shotgun (WGS) entry which is preliminary data.</text>
</comment>
<keyword evidence="2" id="KW-1185">Reference proteome</keyword>
<name>A0AAD6Z6R0_9AGAR</name>
<reference evidence="1" key="1">
    <citation type="submission" date="2023-03" db="EMBL/GenBank/DDBJ databases">
        <title>Massive genome expansion in bonnet fungi (Mycena s.s.) driven by repeated elements and novel gene families across ecological guilds.</title>
        <authorList>
            <consortium name="Lawrence Berkeley National Laboratory"/>
            <person name="Harder C.B."/>
            <person name="Miyauchi S."/>
            <person name="Viragh M."/>
            <person name="Kuo A."/>
            <person name="Thoen E."/>
            <person name="Andreopoulos B."/>
            <person name="Lu D."/>
            <person name="Skrede I."/>
            <person name="Drula E."/>
            <person name="Henrissat B."/>
            <person name="Morin E."/>
            <person name="Kohler A."/>
            <person name="Barry K."/>
            <person name="LaButti K."/>
            <person name="Morin E."/>
            <person name="Salamov A."/>
            <person name="Lipzen A."/>
            <person name="Mereny Z."/>
            <person name="Hegedus B."/>
            <person name="Baldrian P."/>
            <person name="Stursova M."/>
            <person name="Weitz H."/>
            <person name="Taylor A."/>
            <person name="Grigoriev I.V."/>
            <person name="Nagy L.G."/>
            <person name="Martin F."/>
            <person name="Kauserud H."/>
        </authorList>
    </citation>
    <scope>NUCLEOTIDE SEQUENCE</scope>
    <source>
        <strain evidence="1">CBHHK002</strain>
    </source>
</reference>
<accession>A0AAD6Z6R0</accession>